<dbReference type="InterPro" id="IPR044095">
    <property type="entry name" value="ADCK2_dom"/>
</dbReference>
<dbReference type="EMBL" id="JALJOU010000001">
    <property type="protein sequence ID" value="KAK9846294.1"/>
    <property type="molecule type" value="Genomic_DNA"/>
</dbReference>
<comment type="caution">
    <text evidence="4">The sequence shown here is derived from an EMBL/GenBank/DDBJ whole genome shotgun (WGS) entry which is preliminary data.</text>
</comment>
<evidence type="ECO:0000259" key="3">
    <source>
        <dbReference type="PROSITE" id="PS50011"/>
    </source>
</evidence>
<keyword evidence="2" id="KW-0812">Transmembrane</keyword>
<protein>
    <recommendedName>
        <fullName evidence="3">Protein kinase domain-containing protein</fullName>
    </recommendedName>
</protein>
<evidence type="ECO:0000313" key="5">
    <source>
        <dbReference type="Proteomes" id="UP001445335"/>
    </source>
</evidence>
<dbReference type="PANTHER" id="PTHR45890:SF9">
    <property type="entry name" value="PROTEIN KINASE DOMAIN-CONTAINING PROTEIN"/>
    <property type="match status" value="1"/>
</dbReference>
<dbReference type="InterPro" id="IPR004147">
    <property type="entry name" value="ABC1_dom"/>
</dbReference>
<evidence type="ECO:0000313" key="4">
    <source>
        <dbReference type="EMBL" id="KAK9846294.1"/>
    </source>
</evidence>
<dbReference type="CDD" id="cd13971">
    <property type="entry name" value="ADCK2-like"/>
    <property type="match status" value="1"/>
</dbReference>
<dbReference type="Gene3D" id="1.10.510.10">
    <property type="entry name" value="Transferase(Phosphotransferase) domain 1"/>
    <property type="match status" value="1"/>
</dbReference>
<dbReference type="AlphaFoldDB" id="A0AAW1SII2"/>
<reference evidence="4 5" key="1">
    <citation type="journal article" date="2024" name="Nat. Commun.">
        <title>Phylogenomics reveals the evolutionary origins of lichenization in chlorophyte algae.</title>
        <authorList>
            <person name="Puginier C."/>
            <person name="Libourel C."/>
            <person name="Otte J."/>
            <person name="Skaloud P."/>
            <person name="Haon M."/>
            <person name="Grisel S."/>
            <person name="Petersen M."/>
            <person name="Berrin J.G."/>
            <person name="Delaux P.M."/>
            <person name="Dal Grande F."/>
            <person name="Keller J."/>
        </authorList>
    </citation>
    <scope>NUCLEOTIDE SEQUENCE [LARGE SCALE GENOMIC DNA]</scope>
    <source>
        <strain evidence="4 5">SAG 245.80</strain>
    </source>
</reference>
<feature type="domain" description="Protein kinase" evidence="3">
    <location>
        <begin position="547"/>
        <end position="913"/>
    </location>
</feature>
<dbReference type="GO" id="GO:0004672">
    <property type="term" value="F:protein kinase activity"/>
    <property type="evidence" value="ECO:0007669"/>
    <property type="project" value="InterPro"/>
</dbReference>
<evidence type="ECO:0000256" key="2">
    <source>
        <dbReference type="SAM" id="Phobius"/>
    </source>
</evidence>
<dbReference type="PANTHER" id="PTHR45890">
    <property type="entry name" value="AARF DOMAIN CONTAINING KINASE 2 (PREDICTED)"/>
    <property type="match status" value="1"/>
</dbReference>
<dbReference type="SUPFAM" id="SSF56112">
    <property type="entry name" value="Protein kinase-like (PK-like)"/>
    <property type="match status" value="1"/>
</dbReference>
<keyword evidence="2" id="KW-1133">Transmembrane helix</keyword>
<name>A0AAW1SII2_9CHLO</name>
<evidence type="ECO:0000256" key="1">
    <source>
        <dbReference type="SAM" id="MobiDB-lite"/>
    </source>
</evidence>
<dbReference type="InterPro" id="IPR000719">
    <property type="entry name" value="Prot_kinase_dom"/>
</dbReference>
<sequence length="913" mass="95098">MFPWLRPPPRPPPASPAEEEPASEDELPAPVARWRGRARDINALDARSARLILPRSAGDWVLEPVARRAEGGEQRAASTSKRSLCVRAPLRLRVTGSTSGRPDVVIDLLSVSAGADAERAQRSHRKGGAAGAADLANHAAALALLQLVFPEHGAAAVRRLAAAGSLVAGGRLAVSAVPERRRRAALGRLRRSARRLPQGLGSALGAAADWAERTSGAAAALATAAAFWSVLHPPSADVLRALAAAIPVACGYAETARSAALGHLAPGAQAEAAWRARHKWAAQRVGPLLGEAHDAPPLAPLLDVADTLSLGIALSAPSSGASLDGWGAAGGSGRCELWGSVAVGARPSPPETDLLPVPDVLRPAAASSAGGLSAARPAELAPAQVWDAAQAAAKGDGGAGETALALYGRRDHNASDPELTLYERGAMALRAAYLAAVFAPFVLLAPLLFLLAAVNGEGAGSGLGWAAEAAVAARTAAWQLLLMGVRAGGAAFIKWGQWSATREDMFPAELCRVLAELHDRAPVHRWEASRVAIEAAFGRPVEDLFDDIDHAPLASGSIAQVHRATMHVGGRPLAVAVKVRHPGVVTRLAQDFRLLKPLAAAASRLRSLKALSLRESLAQFSATMTAQADLRVEAAHLERFARNFAPVRSAIAPPLPLPAMATEAVLVETYEPGESVAKYIRKRSPFNTRIVALGVDTYLKMLLQDNFVHTDLHPGNILVRARAPRRGPSAAADSNPGAMAPVPLPEALAAAAASAAPARGAAGVAERLQLVLLDFGLAEELTPRVRKHFLSFLHAIGAGDGVAGARHMLAFGAVQGCPDPLAFQRDVEVLFRSSCNILSPQGIDVDLVLKAMLQLARKHEVTVDSGYAALVIGVCVLVGFATSLDPSVNLMDAAAPAFLINDLTGRIAGRLYT</sequence>
<accession>A0AAW1SII2</accession>
<dbReference type="InterPro" id="IPR052402">
    <property type="entry name" value="ADCK_kinase"/>
</dbReference>
<gene>
    <name evidence="4" type="ORF">WJX81_001088</name>
</gene>
<dbReference type="Proteomes" id="UP001445335">
    <property type="component" value="Unassembled WGS sequence"/>
</dbReference>
<organism evidence="4 5">
    <name type="scientific">Elliptochloris bilobata</name>
    <dbReference type="NCBI Taxonomy" id="381761"/>
    <lineage>
        <taxon>Eukaryota</taxon>
        <taxon>Viridiplantae</taxon>
        <taxon>Chlorophyta</taxon>
        <taxon>core chlorophytes</taxon>
        <taxon>Trebouxiophyceae</taxon>
        <taxon>Trebouxiophyceae incertae sedis</taxon>
        <taxon>Elliptochloris clade</taxon>
        <taxon>Elliptochloris</taxon>
    </lineage>
</organism>
<dbReference type="InterPro" id="IPR011009">
    <property type="entry name" value="Kinase-like_dom_sf"/>
</dbReference>
<keyword evidence="5" id="KW-1185">Reference proteome</keyword>
<feature type="compositionally biased region" description="Pro residues" evidence="1">
    <location>
        <begin position="1"/>
        <end position="15"/>
    </location>
</feature>
<feature type="region of interest" description="Disordered" evidence="1">
    <location>
        <begin position="1"/>
        <end position="30"/>
    </location>
</feature>
<feature type="transmembrane region" description="Helical" evidence="2">
    <location>
        <begin position="431"/>
        <end position="456"/>
    </location>
</feature>
<proteinExistence type="predicted"/>
<dbReference type="GO" id="GO:0005524">
    <property type="term" value="F:ATP binding"/>
    <property type="evidence" value="ECO:0007669"/>
    <property type="project" value="InterPro"/>
</dbReference>
<feature type="compositionally biased region" description="Acidic residues" evidence="1">
    <location>
        <begin position="17"/>
        <end position="27"/>
    </location>
</feature>
<dbReference type="Pfam" id="PF03109">
    <property type="entry name" value="ABC1"/>
    <property type="match status" value="1"/>
</dbReference>
<keyword evidence="2" id="KW-0472">Membrane</keyword>
<dbReference type="PROSITE" id="PS50011">
    <property type="entry name" value="PROTEIN_KINASE_DOM"/>
    <property type="match status" value="1"/>
</dbReference>